<dbReference type="PANTHER" id="PTHR24074">
    <property type="entry name" value="CO-CHAPERONE PROTEIN DJLA"/>
    <property type="match status" value="1"/>
</dbReference>
<evidence type="ECO:0000313" key="3">
    <source>
        <dbReference type="EnsemblProtists" id="EOD12950"/>
    </source>
</evidence>
<dbReference type="CDD" id="cd06257">
    <property type="entry name" value="DnaJ"/>
    <property type="match status" value="1"/>
</dbReference>
<protein>
    <recommendedName>
        <fullName evidence="2">J domain-containing protein</fullName>
    </recommendedName>
</protein>
<evidence type="ECO:0000259" key="2">
    <source>
        <dbReference type="PROSITE" id="PS50076"/>
    </source>
</evidence>
<dbReference type="PROSITE" id="PS50076">
    <property type="entry name" value="DNAJ_2"/>
    <property type="match status" value="1"/>
</dbReference>
<dbReference type="PRINTS" id="PR00625">
    <property type="entry name" value="JDOMAIN"/>
</dbReference>
<organism evidence="3 4">
    <name type="scientific">Emiliania huxleyi (strain CCMP1516)</name>
    <dbReference type="NCBI Taxonomy" id="280463"/>
    <lineage>
        <taxon>Eukaryota</taxon>
        <taxon>Haptista</taxon>
        <taxon>Haptophyta</taxon>
        <taxon>Prymnesiophyceae</taxon>
        <taxon>Isochrysidales</taxon>
        <taxon>Noelaerhabdaceae</taxon>
        <taxon>Emiliania</taxon>
    </lineage>
</organism>
<dbReference type="EnsemblProtists" id="EOD12950">
    <property type="protein sequence ID" value="EOD12950"/>
    <property type="gene ID" value="EMIHUDRAFT_213214"/>
</dbReference>
<keyword evidence="4" id="KW-1185">Reference proteome</keyword>
<dbReference type="STRING" id="2903.R1DEM1"/>
<proteinExistence type="predicted"/>
<reference evidence="3" key="2">
    <citation type="submission" date="2024-10" db="UniProtKB">
        <authorList>
            <consortium name="EnsemblProtists"/>
        </authorList>
    </citation>
    <scope>IDENTIFICATION</scope>
</reference>
<sequence length="131" mass="14294">MAALTGWNIQNGACWEGGVGKGGPQCLASFQDPHAALGVRRGASLAEVKRRYRELAKLHHPDRNPADREGAEQRFKAVSHAYVQLLGCRVSGVDALREERRLENEQALEKLLSSRPGVLEDTTRHPAGGDT</sequence>
<feature type="region of interest" description="Disordered" evidence="1">
    <location>
        <begin position="107"/>
        <end position="131"/>
    </location>
</feature>
<dbReference type="InterPro" id="IPR050817">
    <property type="entry name" value="DjlA_DnaK_co-chaperone"/>
</dbReference>
<dbReference type="GeneID" id="17259101"/>
<dbReference type="Gene3D" id="1.10.287.110">
    <property type="entry name" value="DnaJ domain"/>
    <property type="match status" value="1"/>
</dbReference>
<dbReference type="KEGG" id="ehx:EMIHUDRAFT_213214"/>
<dbReference type="AlphaFoldDB" id="A0A0D3INW5"/>
<dbReference type="SMART" id="SM00271">
    <property type="entry name" value="DnaJ"/>
    <property type="match status" value="1"/>
</dbReference>
<dbReference type="Proteomes" id="UP000013827">
    <property type="component" value="Unassembled WGS sequence"/>
</dbReference>
<dbReference type="HOGENOM" id="CLU_1931499_0_0_1"/>
<dbReference type="PaxDb" id="2903-EOD12950"/>
<dbReference type="SUPFAM" id="SSF46565">
    <property type="entry name" value="Chaperone J-domain"/>
    <property type="match status" value="1"/>
</dbReference>
<name>A0A0D3INW5_EMIH1</name>
<evidence type="ECO:0000256" key="1">
    <source>
        <dbReference type="SAM" id="MobiDB-lite"/>
    </source>
</evidence>
<feature type="domain" description="J" evidence="2">
    <location>
        <begin position="32"/>
        <end position="112"/>
    </location>
</feature>
<dbReference type="RefSeq" id="XP_005765379.1">
    <property type="nucleotide sequence ID" value="XM_005765322.1"/>
</dbReference>
<dbReference type="Pfam" id="PF00226">
    <property type="entry name" value="DnaJ"/>
    <property type="match status" value="1"/>
</dbReference>
<reference evidence="4" key="1">
    <citation type="journal article" date="2013" name="Nature">
        <title>Pan genome of the phytoplankton Emiliania underpins its global distribution.</title>
        <authorList>
            <person name="Read B.A."/>
            <person name="Kegel J."/>
            <person name="Klute M.J."/>
            <person name="Kuo A."/>
            <person name="Lefebvre S.C."/>
            <person name="Maumus F."/>
            <person name="Mayer C."/>
            <person name="Miller J."/>
            <person name="Monier A."/>
            <person name="Salamov A."/>
            <person name="Young J."/>
            <person name="Aguilar M."/>
            <person name="Claverie J.M."/>
            <person name="Frickenhaus S."/>
            <person name="Gonzalez K."/>
            <person name="Herman E.K."/>
            <person name="Lin Y.C."/>
            <person name="Napier J."/>
            <person name="Ogata H."/>
            <person name="Sarno A.F."/>
            <person name="Shmutz J."/>
            <person name="Schroeder D."/>
            <person name="de Vargas C."/>
            <person name="Verret F."/>
            <person name="von Dassow P."/>
            <person name="Valentin K."/>
            <person name="Van de Peer Y."/>
            <person name="Wheeler G."/>
            <person name="Dacks J.B."/>
            <person name="Delwiche C.F."/>
            <person name="Dyhrman S.T."/>
            <person name="Glockner G."/>
            <person name="John U."/>
            <person name="Richards T."/>
            <person name="Worden A.Z."/>
            <person name="Zhang X."/>
            <person name="Grigoriev I.V."/>
            <person name="Allen A.E."/>
            <person name="Bidle K."/>
            <person name="Borodovsky M."/>
            <person name="Bowler C."/>
            <person name="Brownlee C."/>
            <person name="Cock J.M."/>
            <person name="Elias M."/>
            <person name="Gladyshev V.N."/>
            <person name="Groth M."/>
            <person name="Guda C."/>
            <person name="Hadaegh A."/>
            <person name="Iglesias-Rodriguez M.D."/>
            <person name="Jenkins J."/>
            <person name="Jones B.M."/>
            <person name="Lawson T."/>
            <person name="Leese F."/>
            <person name="Lindquist E."/>
            <person name="Lobanov A."/>
            <person name="Lomsadze A."/>
            <person name="Malik S.B."/>
            <person name="Marsh M.E."/>
            <person name="Mackinder L."/>
            <person name="Mock T."/>
            <person name="Mueller-Roeber B."/>
            <person name="Pagarete A."/>
            <person name="Parker M."/>
            <person name="Probert I."/>
            <person name="Quesneville H."/>
            <person name="Raines C."/>
            <person name="Rensing S.A."/>
            <person name="Riano-Pachon D.M."/>
            <person name="Richier S."/>
            <person name="Rokitta S."/>
            <person name="Shiraiwa Y."/>
            <person name="Soanes D.M."/>
            <person name="van der Giezen M."/>
            <person name="Wahlund T.M."/>
            <person name="Williams B."/>
            <person name="Wilson W."/>
            <person name="Wolfe G."/>
            <person name="Wurch L.L."/>
        </authorList>
    </citation>
    <scope>NUCLEOTIDE SEQUENCE</scope>
</reference>
<accession>A0A0D3INW5</accession>
<evidence type="ECO:0000313" key="4">
    <source>
        <dbReference type="Proteomes" id="UP000013827"/>
    </source>
</evidence>
<dbReference type="InterPro" id="IPR001623">
    <property type="entry name" value="DnaJ_domain"/>
</dbReference>
<dbReference type="InterPro" id="IPR036869">
    <property type="entry name" value="J_dom_sf"/>
</dbReference>